<feature type="compositionally biased region" description="Basic and acidic residues" evidence="1">
    <location>
        <begin position="94"/>
        <end position="104"/>
    </location>
</feature>
<feature type="region of interest" description="Disordered" evidence="1">
    <location>
        <begin position="77"/>
        <end position="135"/>
    </location>
</feature>
<evidence type="ECO:0000313" key="3">
    <source>
        <dbReference type="Proteomes" id="UP001152795"/>
    </source>
</evidence>
<evidence type="ECO:0000256" key="1">
    <source>
        <dbReference type="SAM" id="MobiDB-lite"/>
    </source>
</evidence>
<gene>
    <name evidence="2" type="ORF">PACLA_8A088426</name>
</gene>
<keyword evidence="3" id="KW-1185">Reference proteome</keyword>
<dbReference type="OrthoDB" id="5982674at2759"/>
<dbReference type="InterPro" id="IPR000210">
    <property type="entry name" value="BTB/POZ_dom"/>
</dbReference>
<feature type="compositionally biased region" description="Polar residues" evidence="1">
    <location>
        <begin position="118"/>
        <end position="135"/>
    </location>
</feature>
<dbReference type="PANTHER" id="PTHR46336">
    <property type="entry name" value="OS02G0260700 PROTEIN"/>
    <property type="match status" value="1"/>
</dbReference>
<organism evidence="2 3">
    <name type="scientific">Paramuricea clavata</name>
    <name type="common">Red gorgonian</name>
    <name type="synonym">Violescent sea-whip</name>
    <dbReference type="NCBI Taxonomy" id="317549"/>
    <lineage>
        <taxon>Eukaryota</taxon>
        <taxon>Metazoa</taxon>
        <taxon>Cnidaria</taxon>
        <taxon>Anthozoa</taxon>
        <taxon>Octocorallia</taxon>
        <taxon>Malacalcyonacea</taxon>
        <taxon>Plexauridae</taxon>
        <taxon>Paramuricea</taxon>
    </lineage>
</organism>
<sequence length="347" mass="39035">MSCDLKLNDLLELSKVYAPEYNMPELHDRVLVFDVMQDGWETHAILASSEHGDDSVNVEENPGQISTTISNEVLQDVKNGSNSDGEVSVEVESNEIKPEVERNIETGSTSGQDSSTSLNNESQNETATLVASDENQLAQGSTYSTENFEYSKKGILRQHKIFVHSSWLAVQSKYFRSLFYSGMKESSSKEVHVKVSECEEATHLMLLEATYKADILNGATVEELLAVLELADKYDVKFVFKKCKYVLQTRVTTLDICKQVMHVIKEKHSFGDVEDLAATMQVTMGGNFTPLENHWQVEKFTSQSQPFVQYLLGSSNLQTRCENTVFQALMHWMEVNNVDPTSLEKDS</sequence>
<dbReference type="Pfam" id="PF00651">
    <property type="entry name" value="BTB"/>
    <property type="match status" value="1"/>
</dbReference>
<accession>A0A7D9JVM4</accession>
<dbReference type="SUPFAM" id="SSF54695">
    <property type="entry name" value="POZ domain"/>
    <property type="match status" value="1"/>
</dbReference>
<dbReference type="InterPro" id="IPR011705">
    <property type="entry name" value="BACK"/>
</dbReference>
<feature type="compositionally biased region" description="Low complexity" evidence="1">
    <location>
        <begin position="106"/>
        <end position="117"/>
    </location>
</feature>
<dbReference type="EMBL" id="CACRXK020022133">
    <property type="protein sequence ID" value="CAB4036524.1"/>
    <property type="molecule type" value="Genomic_DNA"/>
</dbReference>
<comment type="caution">
    <text evidence="2">The sequence shown here is derived from an EMBL/GenBank/DDBJ whole genome shotgun (WGS) entry which is preliminary data.</text>
</comment>
<protein>
    <submittedName>
        <fullName evidence="2">BTB POZ domain-containing POB1 isoform X1</fullName>
    </submittedName>
</protein>
<dbReference type="SMART" id="SM00225">
    <property type="entry name" value="BTB"/>
    <property type="match status" value="1"/>
</dbReference>
<reference evidence="2" key="1">
    <citation type="submission" date="2020-04" db="EMBL/GenBank/DDBJ databases">
        <authorList>
            <person name="Alioto T."/>
            <person name="Alioto T."/>
            <person name="Gomez Garrido J."/>
        </authorList>
    </citation>
    <scope>NUCLEOTIDE SEQUENCE</scope>
    <source>
        <strain evidence="2">A484AB</strain>
    </source>
</reference>
<proteinExistence type="predicted"/>
<dbReference type="InterPro" id="IPR011333">
    <property type="entry name" value="SKP1/BTB/POZ_sf"/>
</dbReference>
<dbReference type="AlphaFoldDB" id="A0A7D9JVM4"/>
<feature type="non-terminal residue" evidence="2">
    <location>
        <position position="347"/>
    </location>
</feature>
<dbReference type="Pfam" id="PF07707">
    <property type="entry name" value="BACK"/>
    <property type="match status" value="1"/>
</dbReference>
<dbReference type="Gene3D" id="3.30.710.10">
    <property type="entry name" value="Potassium Channel Kv1.1, Chain A"/>
    <property type="match status" value="1"/>
</dbReference>
<dbReference type="PANTHER" id="PTHR46336:SF3">
    <property type="entry name" value="BTB_POZ DOMAIN-CONTAINING PROTEIN POB1"/>
    <property type="match status" value="1"/>
</dbReference>
<dbReference type="Proteomes" id="UP001152795">
    <property type="component" value="Unassembled WGS sequence"/>
</dbReference>
<evidence type="ECO:0000313" key="2">
    <source>
        <dbReference type="EMBL" id="CAB4036524.1"/>
    </source>
</evidence>
<name>A0A7D9JVM4_PARCT</name>
<dbReference type="InterPro" id="IPR045890">
    <property type="entry name" value="POB1-like"/>
</dbReference>